<dbReference type="GO" id="GO:0008610">
    <property type="term" value="P:lipid biosynthetic process"/>
    <property type="evidence" value="ECO:0007669"/>
    <property type="project" value="UniProtKB-ARBA"/>
</dbReference>
<dbReference type="InterPro" id="IPR001242">
    <property type="entry name" value="Condensation_dom"/>
</dbReference>
<dbReference type="SUPFAM" id="SSF47336">
    <property type="entry name" value="ACP-like"/>
    <property type="match status" value="2"/>
</dbReference>
<dbReference type="InterPro" id="IPR009081">
    <property type="entry name" value="PP-bd_ACP"/>
</dbReference>
<dbReference type="FunFam" id="1.10.1200.10:FF:000016">
    <property type="entry name" value="Non-ribosomal peptide synthase"/>
    <property type="match status" value="1"/>
</dbReference>
<comment type="cofactor">
    <cofactor evidence="1">
        <name>pantetheine 4'-phosphate</name>
        <dbReference type="ChEBI" id="CHEBI:47942"/>
    </cofactor>
</comment>
<dbReference type="GO" id="GO:0043041">
    <property type="term" value="P:amino acid activation for nonribosomal peptide biosynthetic process"/>
    <property type="evidence" value="ECO:0007669"/>
    <property type="project" value="TreeGrafter"/>
</dbReference>
<evidence type="ECO:0000259" key="4">
    <source>
        <dbReference type="PROSITE" id="PS50075"/>
    </source>
</evidence>
<dbReference type="InterPro" id="IPR023213">
    <property type="entry name" value="CAT-like_dom_sf"/>
</dbReference>
<dbReference type="Proteomes" id="UP000323876">
    <property type="component" value="Unassembled WGS sequence"/>
</dbReference>
<feature type="domain" description="Carrier" evidence="4">
    <location>
        <begin position="2059"/>
        <end position="2134"/>
    </location>
</feature>
<dbReference type="InterPro" id="IPR010071">
    <property type="entry name" value="AA_adenyl_dom"/>
</dbReference>
<dbReference type="PANTHER" id="PTHR45527">
    <property type="entry name" value="NONRIBOSOMAL PEPTIDE SYNTHETASE"/>
    <property type="match status" value="1"/>
</dbReference>
<dbReference type="Gene3D" id="3.30.559.10">
    <property type="entry name" value="Chloramphenicol acetyltransferase-like domain"/>
    <property type="match status" value="3"/>
</dbReference>
<dbReference type="InterPro" id="IPR042099">
    <property type="entry name" value="ANL_N_sf"/>
</dbReference>
<dbReference type="GO" id="GO:0031177">
    <property type="term" value="F:phosphopantetheine binding"/>
    <property type="evidence" value="ECO:0007669"/>
    <property type="project" value="InterPro"/>
</dbReference>
<evidence type="ECO:0000313" key="5">
    <source>
        <dbReference type="EMBL" id="KAA8890897.1"/>
    </source>
</evidence>
<dbReference type="InterPro" id="IPR000873">
    <property type="entry name" value="AMP-dep_synth/lig_dom"/>
</dbReference>
<dbReference type="Gene3D" id="3.30.300.30">
    <property type="match status" value="2"/>
</dbReference>
<dbReference type="CDD" id="cd19540">
    <property type="entry name" value="LCL_NRPS-like"/>
    <property type="match status" value="2"/>
</dbReference>
<dbReference type="InterPro" id="IPR036736">
    <property type="entry name" value="ACP-like_sf"/>
</dbReference>
<dbReference type="SUPFAM" id="SSF56801">
    <property type="entry name" value="Acetyl-CoA synthetase-like"/>
    <property type="match status" value="3"/>
</dbReference>
<dbReference type="Gene3D" id="2.30.38.10">
    <property type="entry name" value="Luciferase, Domain 3"/>
    <property type="match status" value="2"/>
</dbReference>
<dbReference type="PANTHER" id="PTHR45527:SF1">
    <property type="entry name" value="FATTY ACID SYNTHASE"/>
    <property type="match status" value="1"/>
</dbReference>
<dbReference type="FunFam" id="3.40.50.12780:FF:000012">
    <property type="entry name" value="Non-ribosomal peptide synthetase"/>
    <property type="match status" value="2"/>
</dbReference>
<dbReference type="Pfam" id="PF13193">
    <property type="entry name" value="AMP-binding_C"/>
    <property type="match status" value="2"/>
</dbReference>
<dbReference type="EMBL" id="VXLC01000001">
    <property type="protein sequence ID" value="KAA8890897.1"/>
    <property type="molecule type" value="Genomic_DNA"/>
</dbReference>
<dbReference type="Pfam" id="PF00501">
    <property type="entry name" value="AMP-binding"/>
    <property type="match status" value="3"/>
</dbReference>
<keyword evidence="6" id="KW-1185">Reference proteome</keyword>
<dbReference type="InterPro" id="IPR020845">
    <property type="entry name" value="AMP-binding_CS"/>
</dbReference>
<dbReference type="Gene3D" id="3.30.559.30">
    <property type="entry name" value="Nonribosomal peptide synthetase, condensation domain"/>
    <property type="match status" value="3"/>
</dbReference>
<dbReference type="Gene3D" id="1.10.1200.10">
    <property type="entry name" value="ACP-like"/>
    <property type="match status" value="2"/>
</dbReference>
<gene>
    <name evidence="5" type="ORF">F3087_00005</name>
</gene>
<keyword evidence="2" id="KW-0596">Phosphopantetheine</keyword>
<sequence>MGRFSVRPPAAAVPASFPLAPAQLGVWYAQLLDPDVPINIAQYVDVRGELDAALLQQVSTEAGREFESVLVRLGESGGVPYQCVDPALSIDIPLIDLRTQPDPEAAAHEWMRTDASTPVDLLTDRLFAGAVLRIAEHRYFWYLRVHHIVLDGYGALTNMMRIAELYTARLRGTEPTPVRPSTMADLVAGELDYRDSARQATDRTHWAERVAGLDGATSLDGRTATRAASNLIAGRPLSAAQVARLNLLAESQDSTPAVVLLAAFAGYLARLADRDEAVLSLPVTARTTAALRRSAGMLSNIVPLRLPIGETTWGALLRATRVEVTGALRHQRYRHEDIRRDAEHAGGSTRRALFGPLANIMLFRNDLALGDTVGYYRVLSTGPVEDLSLNVYYGERDGVHVDFEANPNLYTADDIARHHARFLRYLERLLGTDASTPMSEVPVATELELEVSTRIWNATAFDVNTVLTDRCSGAAPRATLVAMFEAQATRTPDAVAVRYPGAADLTYAELSARSNQLARHLIARGAGPETLVALHIRRSPELVVAIYAILAAGAAYVPLDPDHPAERTAHILELARPMCVLITEDDVVSATPVLRLNDLEATYSVGRVWDRERTAALRSEHPAYVIFTSGSTGLPKGVAITHQAIVNRLVWMQSAYRLSTEDVVLQKTPATFDVSVWEFFWPLQIGATLVLAHPDGHRDPAYLREVIAEYGVTTAHFVPSMLEAFLANHDFARRTTLRSVFASGEALPAALAQRLRVSTGARLHNLYGPTEAAVDVTFHEVIDTDTLSVPIGAPVFNTRLYVLDSRLRPVPVGAPGELYLSGVQLARGYVAQPGLTAARFVADPFGGPATGNRMYRTGDLVRWTTRGQLEYLGRTDFQVKLRGLRIELGEIESVLGAVDSVVRAVVVVRDDAGIGEQLVAYVVESEPGTVHSAQLRAAAARALPGYMVPATYMVLDTLPVNASGKLDRSALPAPVRPSAEYHAPTTPTEQAVARVFGEVLGRAPVGRTDDFFALGGNSLVATQVAARLGTDLGCLLGVREVFTAPTVSGLAELIERAGGSGGAPVVAQLRARPRPPLVPLSPAQQRIWFLNRFERAGAAYNMPFVVRLRGAVDIAALRRALDDVVARHEVLRTIFPALLPGDATGAAARQVVLSVAAVSDAPESIGADELDAELAEFAARGFDVEREIPIRARVFVLDDGSCALALVLHHIAADGLSLRVLARDVMIAYGARQGGAAPDWAPLPVQYADYSLWQRELLESSAYPDQLAFWTETLAGAPDQLDLPADRPRPAVSSGRGAVFGFELPGPVHAGIADRARAHGVSTFMVLHAALAALLARLSGNTDIVIGTPVAGRGDRALDDLVGMFVNTLVLRTTIDFADPVATLLARVREADLAALGHAELPFEQLVEAINPARSQARHPLFQVMLAFDNAEAIAFELPDMSVLTSTLDTGVTKFDLLLTVTEHATVTGSSEVAASSAVTEGFAGAGLREGSAPAGIRAEFTYATDLFDESTIADYAQWFVRFLRAIIDDADTAVGDLPLLDAAGARRAIECGRDARQAGAGTLLTAFEAQVRRTPDAIAVVEGDRALTYAELAADVNRLARVLIEAGVGPEALVVLGMRRSVELVVAVYAVLTAGGAYVPVDPDQPRARIEHVVASARPVCVLTRSGDGWAGDAIAVDVLDYARYSNAPVTDADRPAPLRSANTAYVIFTSGSTGRPKGVAVQHSSAVNQITWIAGEYGIGPCDVVLFKTPATFDVSVWELFAPLARGARVVVAEHDGHRDSAYLAEVIATHRVTMTSFVPSMLTVFADAVSATALGSLRIVLVAGEAMTGEAAATFGAVSSARLYNLYGPTEFTVHATHAPVDPAASGPVPIGGPVLDSHVLVLDTRLRPVPGNVIGELYLSGVQVARGYHGRADLSAERFVANPYGPAGARMYRTGDLVRRNRAGALEYLGRSDFQVKLRGQRIELGEIEAALLASAEVRAAAVRVFAHPAGELLVAYVVTEVDAPALEARLRAALPSYMVPTAYVSLPAMPLSASGKLDRQALPDPVIAAKAFRAPVTAAERVVAAIFGQVLGLDLVGLDDDFFALGGNSLVATQIAARIAAELNVDAPVRMLFEYPVVGALAAHLAASSSVRARRELTTSERPEHVPLSYAQQRMWFLHQFDADSVANNLVAAVRLRGALEYAEFAAAVTDVFARHEALRTSYPAAEGIPHQEISAVDELSVVLEPQEIDAADLAGHLDAAAVAPFQVDREPPVRLTLLRNGSDEHVLIVAMHHLSADGWSIAVLTRDLMRAYAARRAGREPDWSPLPVQYADYTLWQRETLGSEDDPESVLAGQIRYWSTALDGLPDALTLPTDRPRPALASGRGARHAFTIDAATHRRLRGIAEAANASLFMVVHAAFATLLTKLSGQHDIAIGTPVAGRGARALDDLVGMFVNTLVLRAQVPPELSFTALLAAIRDDDLAAFAHADVPFERLVEVLRPQRSAARHPLFQVMLDFQNTAQESIELAGLAASRIEIDTNTAKFDLQLTVTEAGPGGLAAVLEYATDLFDAATVEMIATRLRLVLDAVVADPTTVVGDIDLLIDGERASLSAWNATAYAVDESATLVSMFEAQVARTPDATALTFEGTSLSYAEFSARVNRLARHLISLGVGPDSMVALGMRRSIDLVVGMYAVSVAGGAYVPLDPDH</sequence>
<evidence type="ECO:0000256" key="2">
    <source>
        <dbReference type="ARBA" id="ARBA00022450"/>
    </source>
</evidence>
<dbReference type="FunFam" id="3.40.50.980:FF:000001">
    <property type="entry name" value="Non-ribosomal peptide synthetase"/>
    <property type="match status" value="2"/>
</dbReference>
<name>A0A5N0EN62_9NOCA</name>
<evidence type="ECO:0000313" key="6">
    <source>
        <dbReference type="Proteomes" id="UP000323876"/>
    </source>
</evidence>
<dbReference type="PROSITE" id="PS00455">
    <property type="entry name" value="AMP_BINDING"/>
    <property type="match status" value="2"/>
</dbReference>
<dbReference type="Pfam" id="PF00668">
    <property type="entry name" value="Condensation"/>
    <property type="match status" value="3"/>
</dbReference>
<accession>A0A5N0EN62</accession>
<dbReference type="GO" id="GO:0044550">
    <property type="term" value="P:secondary metabolite biosynthetic process"/>
    <property type="evidence" value="ECO:0007669"/>
    <property type="project" value="UniProtKB-ARBA"/>
</dbReference>
<dbReference type="Gene3D" id="3.40.50.12780">
    <property type="entry name" value="N-terminal domain of ligase-like"/>
    <property type="match status" value="1"/>
</dbReference>
<dbReference type="GO" id="GO:0005829">
    <property type="term" value="C:cytosol"/>
    <property type="evidence" value="ECO:0007669"/>
    <property type="project" value="TreeGrafter"/>
</dbReference>
<evidence type="ECO:0000256" key="1">
    <source>
        <dbReference type="ARBA" id="ARBA00001957"/>
    </source>
</evidence>
<dbReference type="SMART" id="SM00823">
    <property type="entry name" value="PKS_PP"/>
    <property type="match status" value="2"/>
</dbReference>
<dbReference type="PROSITE" id="PS50075">
    <property type="entry name" value="CARRIER"/>
    <property type="match status" value="2"/>
</dbReference>
<protein>
    <submittedName>
        <fullName evidence="5">Amino acid adenylation domain-containing protein</fullName>
    </submittedName>
</protein>
<organism evidence="5 6">
    <name type="scientific">Nocardia colli</name>
    <dbReference type="NCBI Taxonomy" id="2545717"/>
    <lineage>
        <taxon>Bacteria</taxon>
        <taxon>Bacillati</taxon>
        <taxon>Actinomycetota</taxon>
        <taxon>Actinomycetes</taxon>
        <taxon>Mycobacteriales</taxon>
        <taxon>Nocardiaceae</taxon>
        <taxon>Nocardia</taxon>
    </lineage>
</organism>
<dbReference type="InterPro" id="IPR025110">
    <property type="entry name" value="AMP-bd_C"/>
</dbReference>
<dbReference type="GO" id="GO:0072330">
    <property type="term" value="P:monocarboxylic acid biosynthetic process"/>
    <property type="evidence" value="ECO:0007669"/>
    <property type="project" value="UniProtKB-ARBA"/>
</dbReference>
<dbReference type="InterPro" id="IPR045851">
    <property type="entry name" value="AMP-bd_C_sf"/>
</dbReference>
<feature type="non-terminal residue" evidence="5">
    <location>
        <position position="2693"/>
    </location>
</feature>
<dbReference type="Pfam" id="PF00550">
    <property type="entry name" value="PP-binding"/>
    <property type="match status" value="2"/>
</dbReference>
<comment type="caution">
    <text evidence="5">The sequence shown here is derived from an EMBL/GenBank/DDBJ whole genome shotgun (WGS) entry which is preliminary data.</text>
</comment>
<dbReference type="FunFam" id="3.40.50.980:FF:000002">
    <property type="entry name" value="Enterobactin synthetase component F"/>
    <property type="match status" value="1"/>
</dbReference>
<evidence type="ECO:0000256" key="3">
    <source>
        <dbReference type="ARBA" id="ARBA00022553"/>
    </source>
</evidence>
<dbReference type="OrthoDB" id="2472181at2"/>
<dbReference type="Gene3D" id="3.40.50.980">
    <property type="match status" value="4"/>
</dbReference>
<reference evidence="5 6" key="1">
    <citation type="submission" date="2019-09" db="EMBL/GenBank/DDBJ databases">
        <authorList>
            <person name="Wang X."/>
        </authorList>
    </citation>
    <scope>NUCLEOTIDE SEQUENCE [LARGE SCALE GENOMIC DNA]</scope>
    <source>
        <strain evidence="5 6">CICC 11023</strain>
    </source>
</reference>
<dbReference type="UniPathway" id="UPA00011"/>
<dbReference type="GO" id="GO:0003824">
    <property type="term" value="F:catalytic activity"/>
    <property type="evidence" value="ECO:0007669"/>
    <property type="project" value="InterPro"/>
</dbReference>
<dbReference type="FunFam" id="2.30.38.10:FF:000001">
    <property type="entry name" value="Non-ribosomal peptide synthetase PvdI"/>
    <property type="match status" value="1"/>
</dbReference>
<dbReference type="InterPro" id="IPR006162">
    <property type="entry name" value="Ppantetheine_attach_site"/>
</dbReference>
<dbReference type="PROSITE" id="PS00012">
    <property type="entry name" value="PHOSPHOPANTETHEINE"/>
    <property type="match status" value="2"/>
</dbReference>
<keyword evidence="3" id="KW-0597">Phosphoprotein</keyword>
<dbReference type="InterPro" id="IPR020806">
    <property type="entry name" value="PKS_PP-bd"/>
</dbReference>
<dbReference type="NCBIfam" id="TIGR01733">
    <property type="entry name" value="AA-adenyl-dom"/>
    <property type="match status" value="2"/>
</dbReference>
<dbReference type="NCBIfam" id="NF003417">
    <property type="entry name" value="PRK04813.1"/>
    <property type="match status" value="3"/>
</dbReference>
<dbReference type="FunFam" id="3.30.300.30:FF:000010">
    <property type="entry name" value="Enterobactin synthetase component F"/>
    <property type="match status" value="1"/>
</dbReference>
<dbReference type="CDD" id="cd17646">
    <property type="entry name" value="A_NRPS_AB3403-like"/>
    <property type="match status" value="2"/>
</dbReference>
<feature type="domain" description="Carrier" evidence="4">
    <location>
        <begin position="983"/>
        <end position="1058"/>
    </location>
</feature>
<proteinExistence type="predicted"/>
<dbReference type="SUPFAM" id="SSF52777">
    <property type="entry name" value="CoA-dependent acyltransferases"/>
    <property type="match status" value="6"/>
</dbReference>